<feature type="transmembrane region" description="Helical" evidence="6">
    <location>
        <begin position="84"/>
        <end position="105"/>
    </location>
</feature>
<accession>A0A2T7UNJ7</accession>
<evidence type="ECO:0000256" key="1">
    <source>
        <dbReference type="ARBA" id="ARBA00004141"/>
    </source>
</evidence>
<feature type="transmembrane region" description="Helical" evidence="6">
    <location>
        <begin position="172"/>
        <end position="192"/>
    </location>
</feature>
<dbReference type="SUPFAM" id="SSF103481">
    <property type="entry name" value="Multidrug resistance efflux transporter EmrE"/>
    <property type="match status" value="2"/>
</dbReference>
<evidence type="ECO:0000256" key="3">
    <source>
        <dbReference type="ARBA" id="ARBA00022692"/>
    </source>
</evidence>
<reference evidence="8 9" key="1">
    <citation type="journal article" date="2011" name="Syst. Appl. Microbiol.">
        <title>Defluviimonas denitrificans gen. nov., sp. nov., and Pararhodobacter aggregans gen. nov., sp. nov., non-phototrophic Rhodobacteraceae from the biofilter of a marine aquaculture.</title>
        <authorList>
            <person name="Foesel B.U."/>
            <person name="Drake H.L."/>
            <person name="Schramm A."/>
        </authorList>
    </citation>
    <scope>NUCLEOTIDE SEQUENCE [LARGE SCALE GENOMIC DNA]</scope>
    <source>
        <strain evidence="8 9">D1-19</strain>
    </source>
</reference>
<evidence type="ECO:0000259" key="7">
    <source>
        <dbReference type="Pfam" id="PF00892"/>
    </source>
</evidence>
<dbReference type="AlphaFoldDB" id="A0A2T7UNJ7"/>
<comment type="subcellular location">
    <subcellularLocation>
        <location evidence="1">Membrane</location>
        <topology evidence="1">Multi-pass membrane protein</topology>
    </subcellularLocation>
</comment>
<dbReference type="Pfam" id="PF00892">
    <property type="entry name" value="EamA"/>
    <property type="match status" value="2"/>
</dbReference>
<comment type="caution">
    <text evidence="8">The sequence shown here is derived from an EMBL/GenBank/DDBJ whole genome shotgun (WGS) entry which is preliminary data.</text>
</comment>
<dbReference type="PANTHER" id="PTHR22911">
    <property type="entry name" value="ACYL-MALONYL CONDENSING ENZYME-RELATED"/>
    <property type="match status" value="1"/>
</dbReference>
<evidence type="ECO:0000313" key="9">
    <source>
        <dbReference type="Proteomes" id="UP000244810"/>
    </source>
</evidence>
<dbReference type="OrthoDB" id="9815809at2"/>
<feature type="transmembrane region" description="Helical" evidence="6">
    <location>
        <begin position="139"/>
        <end position="160"/>
    </location>
</feature>
<comment type="similarity">
    <text evidence="2">Belongs to the drug/metabolite transporter (DMT) superfamily. 10 TMS drug/metabolite exporter (DME) (TC 2.A.7.3) family.</text>
</comment>
<dbReference type="Gene3D" id="1.10.3730.20">
    <property type="match status" value="1"/>
</dbReference>
<keyword evidence="9" id="KW-1185">Reference proteome</keyword>
<dbReference type="PANTHER" id="PTHR22911:SF6">
    <property type="entry name" value="SOLUTE CARRIER FAMILY 35 MEMBER G1"/>
    <property type="match status" value="1"/>
</dbReference>
<feature type="domain" description="EamA" evidence="7">
    <location>
        <begin position="140"/>
        <end position="274"/>
    </location>
</feature>
<organism evidence="8 9">
    <name type="scientific">Pararhodobacter aggregans</name>
    <dbReference type="NCBI Taxonomy" id="404875"/>
    <lineage>
        <taxon>Bacteria</taxon>
        <taxon>Pseudomonadati</taxon>
        <taxon>Pseudomonadota</taxon>
        <taxon>Alphaproteobacteria</taxon>
        <taxon>Rhodobacterales</taxon>
        <taxon>Paracoccaceae</taxon>
        <taxon>Pararhodobacter</taxon>
    </lineage>
</organism>
<evidence type="ECO:0000256" key="6">
    <source>
        <dbReference type="SAM" id="Phobius"/>
    </source>
</evidence>
<proteinExistence type="inferred from homology"/>
<dbReference type="InterPro" id="IPR000620">
    <property type="entry name" value="EamA_dom"/>
</dbReference>
<feature type="domain" description="EamA" evidence="7">
    <location>
        <begin position="5"/>
        <end position="128"/>
    </location>
</feature>
<feature type="transmembrane region" description="Helical" evidence="6">
    <location>
        <begin position="29"/>
        <end position="47"/>
    </location>
</feature>
<evidence type="ECO:0000256" key="5">
    <source>
        <dbReference type="ARBA" id="ARBA00023136"/>
    </source>
</evidence>
<sequence length="292" mass="31851">MLAFCAIAPLIDVSSKIASQEVSIAQVTFFRMVFQAVLMAPVVLVLGQSLRLSRRLVWLNIWRSLMLIGSTAAFVGAVREMPLADALAIVFIEPFILLALGALLFGDQVGPRRIAASVVGFLGALLVIQPNFAAFGVVALYPLATALFFAFYMLLTRRVAQEVPPEAMQFHTAWMGTLLMLPALALGHGLGLEGLMLTNPAPQIWFWLMGVGLAASVSHMAMTYALRWAPSATLAPLHYLEIVNAVLFGWLFFGDWPNRLSWAGIAIIVASGLYIIAREQVLARSARRAARR</sequence>
<feature type="transmembrane region" description="Helical" evidence="6">
    <location>
        <begin position="259"/>
        <end position="277"/>
    </location>
</feature>
<protein>
    <submittedName>
        <fullName evidence="8">EamA family transporter</fullName>
    </submittedName>
</protein>
<feature type="transmembrane region" description="Helical" evidence="6">
    <location>
        <begin position="204"/>
        <end position="226"/>
    </location>
</feature>
<keyword evidence="3 6" id="KW-0812">Transmembrane</keyword>
<evidence type="ECO:0000313" key="8">
    <source>
        <dbReference type="EMBL" id="PVE46198.1"/>
    </source>
</evidence>
<evidence type="ECO:0000256" key="2">
    <source>
        <dbReference type="ARBA" id="ARBA00009853"/>
    </source>
</evidence>
<feature type="transmembrane region" description="Helical" evidence="6">
    <location>
        <begin position="59"/>
        <end position="78"/>
    </location>
</feature>
<name>A0A2T7UNJ7_9RHOB</name>
<keyword evidence="4 6" id="KW-1133">Transmembrane helix</keyword>
<dbReference type="GO" id="GO:0016020">
    <property type="term" value="C:membrane"/>
    <property type="evidence" value="ECO:0007669"/>
    <property type="project" value="UniProtKB-SubCell"/>
</dbReference>
<dbReference type="InterPro" id="IPR037185">
    <property type="entry name" value="EmrE-like"/>
</dbReference>
<dbReference type="Proteomes" id="UP000244810">
    <property type="component" value="Unassembled WGS sequence"/>
</dbReference>
<gene>
    <name evidence="8" type="ORF">DDE23_18275</name>
</gene>
<evidence type="ECO:0000256" key="4">
    <source>
        <dbReference type="ARBA" id="ARBA00022989"/>
    </source>
</evidence>
<keyword evidence="5 6" id="KW-0472">Membrane</keyword>
<dbReference type="EMBL" id="QDDR01000010">
    <property type="protein sequence ID" value="PVE46198.1"/>
    <property type="molecule type" value="Genomic_DNA"/>
</dbReference>